<name>X1L0F5_9ZZZZ</name>
<sequence>FQSMSFGRTGCPVKCPLHPGEIDYTKTFCPEAERIYETEALSLPHAAFLGGKEDMDLILQAIRKVRQNTRGLIS</sequence>
<reference evidence="1" key="1">
    <citation type="journal article" date="2014" name="Front. Microbiol.">
        <title>High frequency of phylogenetically diverse reductive dehalogenase-homologous genes in deep subseafloor sedimentary metagenomes.</title>
        <authorList>
            <person name="Kawai M."/>
            <person name="Futagami T."/>
            <person name="Toyoda A."/>
            <person name="Takaki Y."/>
            <person name="Nishi S."/>
            <person name="Hori S."/>
            <person name="Arai W."/>
            <person name="Tsubouchi T."/>
            <person name="Morono Y."/>
            <person name="Uchiyama I."/>
            <person name="Ito T."/>
            <person name="Fujiyama A."/>
            <person name="Inagaki F."/>
            <person name="Takami H."/>
        </authorList>
    </citation>
    <scope>NUCLEOTIDE SEQUENCE</scope>
    <source>
        <strain evidence="1">Expedition CK06-06</strain>
    </source>
</reference>
<evidence type="ECO:0008006" key="2">
    <source>
        <dbReference type="Google" id="ProtNLM"/>
    </source>
</evidence>
<accession>X1L0F5</accession>
<feature type="non-terminal residue" evidence="1">
    <location>
        <position position="1"/>
    </location>
</feature>
<gene>
    <name evidence="1" type="ORF">S03H2_60144</name>
</gene>
<dbReference type="InterPro" id="IPR015422">
    <property type="entry name" value="PyrdxlP-dep_Trfase_small"/>
</dbReference>
<proteinExistence type="predicted"/>
<protein>
    <recommendedName>
        <fullName evidence="2">DegT/DnrJ/EryC1/StrS aminotransferase</fullName>
    </recommendedName>
</protein>
<dbReference type="EMBL" id="BARU01038732">
    <property type="protein sequence ID" value="GAH87663.1"/>
    <property type="molecule type" value="Genomic_DNA"/>
</dbReference>
<organism evidence="1">
    <name type="scientific">marine sediment metagenome</name>
    <dbReference type="NCBI Taxonomy" id="412755"/>
    <lineage>
        <taxon>unclassified sequences</taxon>
        <taxon>metagenomes</taxon>
        <taxon>ecological metagenomes</taxon>
    </lineage>
</organism>
<dbReference type="AlphaFoldDB" id="X1L0F5"/>
<dbReference type="Gene3D" id="3.90.1150.10">
    <property type="entry name" value="Aspartate Aminotransferase, domain 1"/>
    <property type="match status" value="1"/>
</dbReference>
<evidence type="ECO:0000313" key="1">
    <source>
        <dbReference type="EMBL" id="GAH87663.1"/>
    </source>
</evidence>
<comment type="caution">
    <text evidence="1">The sequence shown here is derived from an EMBL/GenBank/DDBJ whole genome shotgun (WGS) entry which is preliminary data.</text>
</comment>